<protein>
    <submittedName>
        <fullName evidence="2">Uncharacterized protein</fullName>
    </submittedName>
</protein>
<dbReference type="AlphaFoldDB" id="A0AA38L938"/>
<evidence type="ECO:0000313" key="3">
    <source>
        <dbReference type="Proteomes" id="UP000824469"/>
    </source>
</evidence>
<evidence type="ECO:0000256" key="1">
    <source>
        <dbReference type="SAM" id="MobiDB-lite"/>
    </source>
</evidence>
<proteinExistence type="predicted"/>
<feature type="non-terminal residue" evidence="2">
    <location>
        <position position="65"/>
    </location>
</feature>
<feature type="region of interest" description="Disordered" evidence="1">
    <location>
        <begin position="1"/>
        <end position="65"/>
    </location>
</feature>
<sequence>MYAEDANRPDRLKQGTLVQDSWDKGTHGTQKAEGAESQSNLATCLQRKEGQGSPNRAVRRNLSQT</sequence>
<comment type="caution">
    <text evidence="2">The sequence shown here is derived from an EMBL/GenBank/DDBJ whole genome shotgun (WGS) entry which is preliminary data.</text>
</comment>
<dbReference type="EMBL" id="JAHRHJ020000005">
    <property type="protein sequence ID" value="KAH9316203.1"/>
    <property type="molecule type" value="Genomic_DNA"/>
</dbReference>
<feature type="compositionally biased region" description="Basic and acidic residues" evidence="1">
    <location>
        <begin position="1"/>
        <end position="13"/>
    </location>
</feature>
<organism evidence="2 3">
    <name type="scientific">Taxus chinensis</name>
    <name type="common">Chinese yew</name>
    <name type="synonym">Taxus wallichiana var. chinensis</name>
    <dbReference type="NCBI Taxonomy" id="29808"/>
    <lineage>
        <taxon>Eukaryota</taxon>
        <taxon>Viridiplantae</taxon>
        <taxon>Streptophyta</taxon>
        <taxon>Embryophyta</taxon>
        <taxon>Tracheophyta</taxon>
        <taxon>Spermatophyta</taxon>
        <taxon>Pinopsida</taxon>
        <taxon>Pinidae</taxon>
        <taxon>Conifers II</taxon>
        <taxon>Cupressales</taxon>
        <taxon>Taxaceae</taxon>
        <taxon>Taxus</taxon>
    </lineage>
</organism>
<keyword evidence="3" id="KW-1185">Reference proteome</keyword>
<name>A0AA38L938_TAXCH</name>
<evidence type="ECO:0000313" key="2">
    <source>
        <dbReference type="EMBL" id="KAH9316203.1"/>
    </source>
</evidence>
<dbReference type="Proteomes" id="UP000824469">
    <property type="component" value="Unassembled WGS sequence"/>
</dbReference>
<gene>
    <name evidence="2" type="ORF">KI387_024830</name>
</gene>
<reference evidence="2 3" key="1">
    <citation type="journal article" date="2021" name="Nat. Plants">
        <title>The Taxus genome provides insights into paclitaxel biosynthesis.</title>
        <authorList>
            <person name="Xiong X."/>
            <person name="Gou J."/>
            <person name="Liao Q."/>
            <person name="Li Y."/>
            <person name="Zhou Q."/>
            <person name="Bi G."/>
            <person name="Li C."/>
            <person name="Du R."/>
            <person name="Wang X."/>
            <person name="Sun T."/>
            <person name="Guo L."/>
            <person name="Liang H."/>
            <person name="Lu P."/>
            <person name="Wu Y."/>
            <person name="Zhang Z."/>
            <person name="Ro D.K."/>
            <person name="Shang Y."/>
            <person name="Huang S."/>
            <person name="Yan J."/>
        </authorList>
    </citation>
    <scope>NUCLEOTIDE SEQUENCE [LARGE SCALE GENOMIC DNA]</scope>
    <source>
        <strain evidence="2">Ta-2019</strain>
    </source>
</reference>
<accession>A0AA38L938</accession>